<accession>A0A9E8S9J7</accession>
<dbReference type="KEGG" id="mdb:OVN18_05375"/>
<keyword evidence="3" id="KW-1185">Reference proteome</keyword>
<dbReference type="Proteomes" id="UP001164706">
    <property type="component" value="Chromosome"/>
</dbReference>
<dbReference type="SUPFAM" id="SSF51735">
    <property type="entry name" value="NAD(P)-binding Rossmann-fold domains"/>
    <property type="match status" value="1"/>
</dbReference>
<name>A0A9E8S9J7_9MICO</name>
<proteinExistence type="predicted"/>
<dbReference type="InterPro" id="IPR016040">
    <property type="entry name" value="NAD(P)-bd_dom"/>
</dbReference>
<dbReference type="Pfam" id="PF13460">
    <property type="entry name" value="NAD_binding_10"/>
    <property type="match status" value="1"/>
</dbReference>
<evidence type="ECO:0000259" key="1">
    <source>
        <dbReference type="Pfam" id="PF13460"/>
    </source>
</evidence>
<dbReference type="GO" id="GO:0004074">
    <property type="term" value="F:biliverdin reductase [NAD(P)H] activity"/>
    <property type="evidence" value="ECO:0007669"/>
    <property type="project" value="TreeGrafter"/>
</dbReference>
<dbReference type="EMBL" id="CP113089">
    <property type="protein sequence ID" value="WAB82433.1"/>
    <property type="molecule type" value="Genomic_DNA"/>
</dbReference>
<dbReference type="Gene3D" id="3.40.50.720">
    <property type="entry name" value="NAD(P)-binding Rossmann-like Domain"/>
    <property type="match status" value="1"/>
</dbReference>
<protein>
    <submittedName>
        <fullName evidence="2">NAD(P)H-binding protein</fullName>
    </submittedName>
</protein>
<dbReference type="InterPro" id="IPR051606">
    <property type="entry name" value="Polyketide_Oxido-like"/>
</dbReference>
<evidence type="ECO:0000313" key="3">
    <source>
        <dbReference type="Proteomes" id="UP001164706"/>
    </source>
</evidence>
<gene>
    <name evidence="2" type="ORF">OVN18_05375</name>
</gene>
<dbReference type="GO" id="GO:0042602">
    <property type="term" value="F:riboflavin reductase (NADPH) activity"/>
    <property type="evidence" value="ECO:0007669"/>
    <property type="project" value="TreeGrafter"/>
</dbReference>
<dbReference type="InterPro" id="IPR036291">
    <property type="entry name" value="NAD(P)-bd_dom_sf"/>
</dbReference>
<reference evidence="2" key="1">
    <citation type="submission" date="2022-11" db="EMBL/GenBank/DDBJ databases">
        <title>Description of Microcella daejonensis nov. sp, isolated from riverside soil.</title>
        <authorList>
            <person name="Molina K.M."/>
            <person name="Kim S.B."/>
        </authorList>
    </citation>
    <scope>NUCLEOTIDE SEQUENCE</scope>
    <source>
        <strain evidence="2">MMS21-STM12</strain>
    </source>
</reference>
<dbReference type="PANTHER" id="PTHR43355">
    <property type="entry name" value="FLAVIN REDUCTASE (NADPH)"/>
    <property type="match status" value="1"/>
</dbReference>
<feature type="domain" description="NAD(P)-binding" evidence="1">
    <location>
        <begin position="8"/>
        <end position="201"/>
    </location>
</feature>
<dbReference type="PANTHER" id="PTHR43355:SF2">
    <property type="entry name" value="FLAVIN REDUCTASE (NADPH)"/>
    <property type="match status" value="1"/>
</dbReference>
<dbReference type="AlphaFoldDB" id="A0A9E8S9J7"/>
<dbReference type="RefSeq" id="WP_267782468.1">
    <property type="nucleotide sequence ID" value="NZ_CP113089.1"/>
</dbReference>
<evidence type="ECO:0000313" key="2">
    <source>
        <dbReference type="EMBL" id="WAB82433.1"/>
    </source>
</evidence>
<sequence length="212" mass="22777">MTTIVLFGGTGKTGSRVLTRLLDQGHEVRALVRDPARLRPQQHPALTVITGDVTATAPVRETVEGADAVLSLFGQVKGSPPRVQTEGTRAIVAAMHEVGVRRLVSLSGGGLPDPVHDRPKLADRVIRGIMRAAAGQVLDDAAEHLTVLEQSGLDWTVVRAPRLTEAPGVGRYRVGWVGVDASTQISRDDLADFIVTQIDDERFVRQLPFVSA</sequence>
<organism evidence="2 3">
    <name type="scientific">Microcella daejeonensis</name>
    <dbReference type="NCBI Taxonomy" id="2994971"/>
    <lineage>
        <taxon>Bacteria</taxon>
        <taxon>Bacillati</taxon>
        <taxon>Actinomycetota</taxon>
        <taxon>Actinomycetes</taxon>
        <taxon>Micrococcales</taxon>
        <taxon>Microbacteriaceae</taxon>
        <taxon>Microcella</taxon>
    </lineage>
</organism>